<dbReference type="InterPro" id="IPR036086">
    <property type="entry name" value="ParB/Sulfiredoxin_sf"/>
</dbReference>
<gene>
    <name evidence="2" type="ORF">LCGC14_2302890</name>
</gene>
<dbReference type="EMBL" id="LAZR01032505">
    <property type="protein sequence ID" value="KKL50697.1"/>
    <property type="molecule type" value="Genomic_DNA"/>
</dbReference>
<sequence length="497" mass="56764">MSELMLPVASIFQNRLNANEMPVDKLVQLKVDVEAGDYDAITVSPLDVFYDAEARMDPRVASVIPADADPKSTYVICDGYHRHLVASQLGLANIHATVKHMTESDAMAHFYRRHKLRGEMDPIKEAELFQHELEKRGVVPSDLVKIYNLSNVSYIKTRLALLNVTMNVVDLFYMPPPEFPGKLTTEHLKSISYLPKKMQFAVAMMSLERNWRIEDIRVESKRLRAGLGLRPTEGVEEPPGSNPTLIQRHLHPNIDRLLKPNEEMVVRAVKKMGEGTAKEIMKSVGFALRTTILKTLTEMEVLVHRDKERTGSGRRTQIYQLWVAEEQPKSEYVRKVALTDEELLEQYPDAFKQEPEEEPVTVREKAKREKKEKSEPIRVIREGEERIKPIGPEDWRRTMVDEALPPPVVREPVVRPAPLPPLVLNQDLIEDFSEAVYELAIKEGLDLRDRGLDDALALDLEKALYKLRDASSPSSLALMGLKICQLYTRATHKRTER</sequence>
<accession>A0A0F9FHU3</accession>
<dbReference type="Gene3D" id="1.10.10.2830">
    <property type="match status" value="1"/>
</dbReference>
<dbReference type="SUPFAM" id="SSF109709">
    <property type="entry name" value="KorB DNA-binding domain-like"/>
    <property type="match status" value="1"/>
</dbReference>
<reference evidence="2" key="1">
    <citation type="journal article" date="2015" name="Nature">
        <title>Complex archaea that bridge the gap between prokaryotes and eukaryotes.</title>
        <authorList>
            <person name="Spang A."/>
            <person name="Saw J.H."/>
            <person name="Jorgensen S.L."/>
            <person name="Zaremba-Niedzwiedzka K."/>
            <person name="Martijn J."/>
            <person name="Lind A.E."/>
            <person name="van Eijk R."/>
            <person name="Schleper C."/>
            <person name="Guy L."/>
            <person name="Ettema T.J."/>
        </authorList>
    </citation>
    <scope>NUCLEOTIDE SEQUENCE</scope>
</reference>
<protein>
    <recommendedName>
        <fullName evidence="3">ParB/Sulfiredoxin domain-containing protein</fullName>
    </recommendedName>
</protein>
<evidence type="ECO:0000256" key="1">
    <source>
        <dbReference type="SAM" id="MobiDB-lite"/>
    </source>
</evidence>
<organism evidence="2">
    <name type="scientific">marine sediment metagenome</name>
    <dbReference type="NCBI Taxonomy" id="412755"/>
    <lineage>
        <taxon>unclassified sequences</taxon>
        <taxon>metagenomes</taxon>
        <taxon>ecological metagenomes</taxon>
    </lineage>
</organism>
<dbReference type="AlphaFoldDB" id="A0A0F9FHU3"/>
<feature type="region of interest" description="Disordered" evidence="1">
    <location>
        <begin position="352"/>
        <end position="374"/>
    </location>
</feature>
<comment type="caution">
    <text evidence="2">The sequence shown here is derived from an EMBL/GenBank/DDBJ whole genome shotgun (WGS) entry which is preliminary data.</text>
</comment>
<evidence type="ECO:0008006" key="3">
    <source>
        <dbReference type="Google" id="ProtNLM"/>
    </source>
</evidence>
<feature type="compositionally biased region" description="Basic and acidic residues" evidence="1">
    <location>
        <begin position="360"/>
        <end position="374"/>
    </location>
</feature>
<name>A0A0F9FHU3_9ZZZZ</name>
<proteinExistence type="predicted"/>
<dbReference type="SUPFAM" id="SSF110849">
    <property type="entry name" value="ParB/Sulfiredoxin"/>
    <property type="match status" value="1"/>
</dbReference>
<evidence type="ECO:0000313" key="2">
    <source>
        <dbReference type="EMBL" id="KKL50697.1"/>
    </source>
</evidence>